<reference evidence="2" key="1">
    <citation type="submission" date="2022-10" db="EMBL/GenBank/DDBJ databases">
        <title>The WGS of Solirubrobacter sp. CPCC 204708.</title>
        <authorList>
            <person name="Jiang Z."/>
        </authorList>
    </citation>
    <scope>NUCLEOTIDE SEQUENCE</scope>
    <source>
        <strain evidence="2">CPCC 204708</strain>
    </source>
</reference>
<dbReference type="EMBL" id="JAPCID010000062">
    <property type="protein sequence ID" value="MDA0141685.1"/>
    <property type="molecule type" value="Genomic_DNA"/>
</dbReference>
<proteinExistence type="predicted"/>
<evidence type="ECO:0000313" key="3">
    <source>
        <dbReference type="Proteomes" id="UP001147700"/>
    </source>
</evidence>
<sequence length="233" mass="25197">MGHHLLKSGAGWVRTPNVAEITYPQLDPVMLGTTSLDSKRKEMAMGEAAKARTVREKMLLQLRSIGAQVPAPLAGNNTADKRRDIETTVGHLFGLPGKATPALTKGVLGLLKRDLNQYGYTRYHQRGRDTEGAKELVYGADVMTVQHGDEDRYNRHAIGLHAELHPPTAGLPVEGLFGEEPTAAGNPDITPVPLVDRFGSQPEDEDEEPPAFPTPAPADPGGVFDFDPGDFFV</sequence>
<name>A0ABT4RTW6_9ACTN</name>
<protein>
    <submittedName>
        <fullName evidence="2">Uncharacterized protein</fullName>
    </submittedName>
</protein>
<comment type="caution">
    <text evidence="2">The sequence shown here is derived from an EMBL/GenBank/DDBJ whole genome shotgun (WGS) entry which is preliminary data.</text>
</comment>
<feature type="compositionally biased region" description="Low complexity" evidence="1">
    <location>
        <begin position="219"/>
        <end position="233"/>
    </location>
</feature>
<dbReference type="Proteomes" id="UP001147700">
    <property type="component" value="Unassembled WGS sequence"/>
</dbReference>
<dbReference type="RefSeq" id="WP_202958565.1">
    <property type="nucleotide sequence ID" value="NZ_JAPCID010000062.1"/>
</dbReference>
<evidence type="ECO:0000256" key="1">
    <source>
        <dbReference type="SAM" id="MobiDB-lite"/>
    </source>
</evidence>
<gene>
    <name evidence="2" type="ORF">OJ962_29610</name>
</gene>
<feature type="region of interest" description="Disordered" evidence="1">
    <location>
        <begin position="179"/>
        <end position="233"/>
    </location>
</feature>
<keyword evidence="3" id="KW-1185">Reference proteome</keyword>
<accession>A0ABT4RTW6</accession>
<evidence type="ECO:0000313" key="2">
    <source>
        <dbReference type="EMBL" id="MDA0141685.1"/>
    </source>
</evidence>
<organism evidence="2 3">
    <name type="scientific">Solirubrobacter deserti</name>
    <dbReference type="NCBI Taxonomy" id="2282478"/>
    <lineage>
        <taxon>Bacteria</taxon>
        <taxon>Bacillati</taxon>
        <taxon>Actinomycetota</taxon>
        <taxon>Thermoleophilia</taxon>
        <taxon>Solirubrobacterales</taxon>
        <taxon>Solirubrobacteraceae</taxon>
        <taxon>Solirubrobacter</taxon>
    </lineage>
</organism>